<dbReference type="eggNOG" id="ENOG502ZH66">
    <property type="taxonomic scope" value="Bacteria"/>
</dbReference>
<dbReference type="EMBL" id="CP000851">
    <property type="protein sequence ID" value="ABV88251.1"/>
    <property type="molecule type" value="Genomic_DNA"/>
</dbReference>
<proteinExistence type="predicted"/>
<evidence type="ECO:0000256" key="1">
    <source>
        <dbReference type="SAM" id="SignalP"/>
    </source>
</evidence>
<evidence type="ECO:0000313" key="3">
    <source>
        <dbReference type="EMBL" id="ABV88251.1"/>
    </source>
</evidence>
<accession>A8H6R4</accession>
<protein>
    <submittedName>
        <fullName evidence="3">Propeptide PepSY amd peptidase M4</fullName>
    </submittedName>
</protein>
<sequence length="108" mass="11812">MKTALFLILLSASLFTAQPAAASTVHAVTSMMSVAMKANNNQQQKQKLKVRSKEQAVQLAKRQYRGKVLKVQSSRVNGNPGYSVKLLSNDGVVFYVNVDAKTGRVSRN</sequence>
<keyword evidence="1" id="KW-0732">Signal</keyword>
<dbReference type="Pfam" id="PF03413">
    <property type="entry name" value="PepSY"/>
    <property type="match status" value="1"/>
</dbReference>
<dbReference type="Gene3D" id="3.10.450.40">
    <property type="match status" value="1"/>
</dbReference>
<feature type="signal peptide" evidence="1">
    <location>
        <begin position="1"/>
        <end position="22"/>
    </location>
</feature>
<dbReference type="OrthoDB" id="5772592at2"/>
<organism evidence="3 4">
    <name type="scientific">Shewanella pealeana (strain ATCC 700345 / ANG-SQ1)</name>
    <dbReference type="NCBI Taxonomy" id="398579"/>
    <lineage>
        <taxon>Bacteria</taxon>
        <taxon>Pseudomonadati</taxon>
        <taxon>Pseudomonadota</taxon>
        <taxon>Gammaproteobacteria</taxon>
        <taxon>Alteromonadales</taxon>
        <taxon>Shewanellaceae</taxon>
        <taxon>Shewanella</taxon>
    </lineage>
</organism>
<evidence type="ECO:0000259" key="2">
    <source>
        <dbReference type="Pfam" id="PF03413"/>
    </source>
</evidence>
<dbReference type="AlphaFoldDB" id="A8H6R4"/>
<gene>
    <name evidence="3" type="ordered locus">Spea_2934</name>
</gene>
<reference evidence="3 4" key="1">
    <citation type="submission" date="2007-10" db="EMBL/GenBank/DDBJ databases">
        <title>Complete sequence of Shewanella pealeana ATCC 700345.</title>
        <authorList>
            <consortium name="US DOE Joint Genome Institute"/>
            <person name="Copeland A."/>
            <person name="Lucas S."/>
            <person name="Lapidus A."/>
            <person name="Barry K."/>
            <person name="Glavina del Rio T."/>
            <person name="Dalin E."/>
            <person name="Tice H."/>
            <person name="Pitluck S."/>
            <person name="Chertkov O."/>
            <person name="Brettin T."/>
            <person name="Bruce D."/>
            <person name="Detter J.C."/>
            <person name="Han C."/>
            <person name="Schmutz J."/>
            <person name="Larimer F."/>
            <person name="Land M."/>
            <person name="Hauser L."/>
            <person name="Kyrpides N."/>
            <person name="Kim E."/>
            <person name="Zhao J.-S.Z."/>
            <person name="Manno D."/>
            <person name="Hawari J."/>
            <person name="Richardson P."/>
        </authorList>
    </citation>
    <scope>NUCLEOTIDE SEQUENCE [LARGE SCALE GENOMIC DNA]</scope>
    <source>
        <strain evidence="4">ATCC 700345 / ANG-SQ1</strain>
    </source>
</reference>
<feature type="chain" id="PRO_5002723346" evidence="1">
    <location>
        <begin position="23"/>
        <end position="108"/>
    </location>
</feature>
<dbReference type="STRING" id="398579.Spea_2934"/>
<evidence type="ECO:0000313" key="4">
    <source>
        <dbReference type="Proteomes" id="UP000002608"/>
    </source>
</evidence>
<dbReference type="InterPro" id="IPR025711">
    <property type="entry name" value="PepSY"/>
</dbReference>
<dbReference type="HOGENOM" id="CLU_177055_0_0_6"/>
<name>A8H6R4_SHEPA</name>
<dbReference type="KEGG" id="spl:Spea_2934"/>
<keyword evidence="4" id="KW-1185">Reference proteome</keyword>
<feature type="domain" description="PepSY" evidence="2">
    <location>
        <begin position="52"/>
        <end position="105"/>
    </location>
</feature>
<dbReference type="RefSeq" id="WP_012156155.1">
    <property type="nucleotide sequence ID" value="NC_009901.1"/>
</dbReference>
<dbReference type="Proteomes" id="UP000002608">
    <property type="component" value="Chromosome"/>
</dbReference>